<dbReference type="SUPFAM" id="SSF51445">
    <property type="entry name" value="(Trans)glycosidases"/>
    <property type="match status" value="1"/>
</dbReference>
<dbReference type="Gene3D" id="3.20.20.80">
    <property type="entry name" value="Glycosidases"/>
    <property type="match status" value="1"/>
</dbReference>
<organism evidence="1 2">
    <name type="scientific">candidate division WOR-1 bacterium RIFOXYC2_FULL_41_25</name>
    <dbReference type="NCBI Taxonomy" id="1802586"/>
    <lineage>
        <taxon>Bacteria</taxon>
        <taxon>Bacillati</taxon>
        <taxon>Saganbacteria</taxon>
    </lineage>
</organism>
<name>A0A1F4TPW2_UNCSA</name>
<evidence type="ECO:0000313" key="1">
    <source>
        <dbReference type="EMBL" id="OGC34696.1"/>
    </source>
</evidence>
<dbReference type="AlphaFoldDB" id="A0A1F4TPW2"/>
<dbReference type="EMBL" id="MEUI01000013">
    <property type="protein sequence ID" value="OGC34696.1"/>
    <property type="molecule type" value="Genomic_DNA"/>
</dbReference>
<protein>
    <recommendedName>
        <fullName evidence="3">Glycoside hydrolase family 42 N-terminal domain-containing protein</fullName>
    </recommendedName>
</protein>
<sequence length="584" mass="66456">MVICEGFLQLTTPEFRGDRDYVFPGENHFLYWKTSSSLWNSKLAEYQESNIIIVPINWAFHSDTGENYDFGEHRPEANLAKLVQTAKNNGKEIIFLVAITPSPFLPNGGIPHLLARNISISESNISTAAIDSEGRINKMFSFFDPRLFKNYVKFLEALSGHFSSTGVDVDVWTVTNCYYDQDVLYSYFSDYSNTFTSGLSRFLSIKMQEAEKKGESFQISSQEEEQNLRKEYYDSVYSLYAETAREHLSANWAGHFNMLFLGGRISNIGARAFEVDDVWQYCHDVFRGLCDGIITSSILLPLGVKRGALARILSELVEMTAIPNLLLSGRKTSEEEMAFRQLELFSIYEKDLFSIHSGWSSLHLYKFLSSNYGHTYRRVLVNEQDHPSSTQIHFFTGDLVDEKIFSRILEIFMNGGSVILDTSAMNNEFVQKMELFVLENNLQVERVNFMAIVNNISLGDGRLIYFSGEALASLPSSKILSFWEKIVSTFSLYHCQIVGGDGVECFWRTRPSLAAELSYSEVRRVGLYNPTSYRKKVKLSFMKNFALMKIVDETNAKVVSRQNEIEVDFSPNGSISIDFGVFGD</sequence>
<dbReference type="Proteomes" id="UP000177309">
    <property type="component" value="Unassembled WGS sequence"/>
</dbReference>
<comment type="caution">
    <text evidence="1">The sequence shown here is derived from an EMBL/GenBank/DDBJ whole genome shotgun (WGS) entry which is preliminary data.</text>
</comment>
<proteinExistence type="predicted"/>
<reference evidence="1 2" key="1">
    <citation type="journal article" date="2016" name="Nat. Commun.">
        <title>Thousands of microbial genomes shed light on interconnected biogeochemical processes in an aquifer system.</title>
        <authorList>
            <person name="Anantharaman K."/>
            <person name="Brown C.T."/>
            <person name="Hug L.A."/>
            <person name="Sharon I."/>
            <person name="Castelle C.J."/>
            <person name="Probst A.J."/>
            <person name="Thomas B.C."/>
            <person name="Singh A."/>
            <person name="Wilkins M.J."/>
            <person name="Karaoz U."/>
            <person name="Brodie E.L."/>
            <person name="Williams K.H."/>
            <person name="Hubbard S.S."/>
            <person name="Banfield J.F."/>
        </authorList>
    </citation>
    <scope>NUCLEOTIDE SEQUENCE [LARGE SCALE GENOMIC DNA]</scope>
</reference>
<evidence type="ECO:0008006" key="3">
    <source>
        <dbReference type="Google" id="ProtNLM"/>
    </source>
</evidence>
<gene>
    <name evidence="1" type="ORF">A2462_03125</name>
</gene>
<evidence type="ECO:0000313" key="2">
    <source>
        <dbReference type="Proteomes" id="UP000177309"/>
    </source>
</evidence>
<accession>A0A1F4TPW2</accession>
<dbReference type="InterPro" id="IPR017853">
    <property type="entry name" value="GH"/>
</dbReference>